<dbReference type="GO" id="GO:0016787">
    <property type="term" value="F:hydrolase activity"/>
    <property type="evidence" value="ECO:0007669"/>
    <property type="project" value="UniProtKB-KW"/>
</dbReference>
<evidence type="ECO:0000313" key="3">
    <source>
        <dbReference type="EMBL" id="XBH05182.1"/>
    </source>
</evidence>
<dbReference type="SUPFAM" id="SSF103039">
    <property type="entry name" value="CheC-like"/>
    <property type="match status" value="1"/>
</dbReference>
<sequence length="213" mass="23040">MGQSLTESQKRRLTLVFERGASDATNALSRWLGRDVRLEVNEVDEVELADAADLLGPADELVASCSMDLAGRLTGQLLLVFEDRAGMALADLLLRRPLGTSTSWGELEQSAACETTNIVGCAYLNSLATHLPFAGPPGLEEPLLPSPPTFRHEFAASLIEFALMDQAIEADRLLLIKSRFTSDGAELHWSLLFVPSGEALRTLSSSLADSELQ</sequence>
<protein>
    <submittedName>
        <fullName evidence="3">Chemotaxis protein CheC</fullName>
    </submittedName>
</protein>
<dbReference type="RefSeq" id="WP_406697989.1">
    <property type="nucleotide sequence ID" value="NZ_CP155447.1"/>
</dbReference>
<dbReference type="PANTHER" id="PTHR43693:SF1">
    <property type="entry name" value="PROTEIN PHOSPHATASE CHEZ"/>
    <property type="match status" value="1"/>
</dbReference>
<gene>
    <name evidence="3" type="ORF">V5E97_03940</name>
</gene>
<keyword evidence="2" id="KW-0378">Hydrolase</keyword>
<dbReference type="Gene3D" id="3.40.1550.10">
    <property type="entry name" value="CheC-like"/>
    <property type="match status" value="1"/>
</dbReference>
<dbReference type="GO" id="GO:0006935">
    <property type="term" value="P:chemotaxis"/>
    <property type="evidence" value="ECO:0007669"/>
    <property type="project" value="UniProtKB-KW"/>
</dbReference>
<organism evidence="3">
    <name type="scientific">Singulisphaera sp. Ch08</name>
    <dbReference type="NCBI Taxonomy" id="3120278"/>
    <lineage>
        <taxon>Bacteria</taxon>
        <taxon>Pseudomonadati</taxon>
        <taxon>Planctomycetota</taxon>
        <taxon>Planctomycetia</taxon>
        <taxon>Isosphaerales</taxon>
        <taxon>Isosphaeraceae</taxon>
        <taxon>Singulisphaera</taxon>
    </lineage>
</organism>
<reference evidence="3" key="1">
    <citation type="submission" date="2024-05" db="EMBL/GenBank/DDBJ databases">
        <title>Planctomycetes of the genus Singulisphaera possess chitinolytic capabilities.</title>
        <authorList>
            <person name="Ivanova A."/>
        </authorList>
    </citation>
    <scope>NUCLEOTIDE SEQUENCE</scope>
    <source>
        <strain evidence="3">Ch08T</strain>
    </source>
</reference>
<evidence type="ECO:0000256" key="1">
    <source>
        <dbReference type="ARBA" id="ARBA00022500"/>
    </source>
</evidence>
<dbReference type="CDD" id="cd17905">
    <property type="entry name" value="CheC-like"/>
    <property type="match status" value="1"/>
</dbReference>
<dbReference type="InterPro" id="IPR028976">
    <property type="entry name" value="CheC-like_sf"/>
</dbReference>
<name>A0AAU7CI37_9BACT</name>
<dbReference type="PANTHER" id="PTHR43693">
    <property type="entry name" value="PROTEIN PHOSPHATASE CHEZ"/>
    <property type="match status" value="1"/>
</dbReference>
<dbReference type="InterPro" id="IPR050992">
    <property type="entry name" value="CheZ_family_phosphatases"/>
</dbReference>
<keyword evidence="1" id="KW-0145">Chemotaxis</keyword>
<dbReference type="EMBL" id="CP155447">
    <property type="protein sequence ID" value="XBH05182.1"/>
    <property type="molecule type" value="Genomic_DNA"/>
</dbReference>
<evidence type="ECO:0000256" key="2">
    <source>
        <dbReference type="ARBA" id="ARBA00022801"/>
    </source>
</evidence>
<accession>A0AAU7CI37</accession>
<proteinExistence type="predicted"/>
<dbReference type="AlphaFoldDB" id="A0AAU7CI37"/>